<dbReference type="AlphaFoldDB" id="A0A388KD01"/>
<evidence type="ECO:0000313" key="3">
    <source>
        <dbReference type="Proteomes" id="UP000265515"/>
    </source>
</evidence>
<gene>
    <name evidence="2" type="ORF">CBR_g1063</name>
</gene>
<dbReference type="Gramene" id="GBG67944">
    <property type="protein sequence ID" value="GBG67944"/>
    <property type="gene ID" value="CBR_g1063"/>
</dbReference>
<evidence type="ECO:0000256" key="1">
    <source>
        <dbReference type="SAM" id="MobiDB-lite"/>
    </source>
</evidence>
<protein>
    <submittedName>
        <fullName evidence="2">Uncharacterized protein</fullName>
    </submittedName>
</protein>
<feature type="compositionally biased region" description="Basic and acidic residues" evidence="1">
    <location>
        <begin position="226"/>
        <end position="236"/>
    </location>
</feature>
<dbReference type="EMBL" id="BFEA01000094">
    <property type="protein sequence ID" value="GBG67944.1"/>
    <property type="molecule type" value="Genomic_DNA"/>
</dbReference>
<feature type="region of interest" description="Disordered" evidence="1">
    <location>
        <begin position="126"/>
        <end position="326"/>
    </location>
</feature>
<accession>A0A388KD01</accession>
<dbReference type="Proteomes" id="UP000265515">
    <property type="component" value="Unassembled WGS sequence"/>
</dbReference>
<organism evidence="2 3">
    <name type="scientific">Chara braunii</name>
    <name type="common">Braun's stonewort</name>
    <dbReference type="NCBI Taxonomy" id="69332"/>
    <lineage>
        <taxon>Eukaryota</taxon>
        <taxon>Viridiplantae</taxon>
        <taxon>Streptophyta</taxon>
        <taxon>Charophyceae</taxon>
        <taxon>Charales</taxon>
        <taxon>Characeae</taxon>
        <taxon>Chara</taxon>
    </lineage>
</organism>
<comment type="caution">
    <text evidence="2">The sequence shown here is derived from an EMBL/GenBank/DDBJ whole genome shotgun (WGS) entry which is preliminary data.</text>
</comment>
<sequence length="699" mass="78594">MFLSDDNSGSWYCCGGVEKSETGRTNYDGRKFRTFFLTSVYDGEGKNWVKEDKKVSLDLRLFQGYGVKALSMKAFDMRGNGREPLVQFNSPTDQLATVVMRYREQFATLRAAQQVDCVFVPIDAGSKRRQDPPARAGGKRKQLATAPLSSNAVARAFPTPVPPSDRQGRDAAEQSSEAIDYNDGALRHLASPQHRSREVHVPLTRSNARAKRGKAVVRRGTTVTKEMLKDGIEKHGSRGKRKRGEALTSTASQTKQASTDAVNEACGALTASQEAQTPRKTRGGGGSGSRGGGRGGGRKGSQRARTQELQDSGDEDEGVGPRMPDDVNELFQCAAPLDTTRCFFLEYDEQGFARQDVHVVNVDVTRIKRIPRGRILYNHRCLSENIVRGIENAIESSLTADPGTWDRPELVLAPVDLDDVVGGQGRRITPDEFFKRDSAEFDWYAVCGQHTAEAMKRLVAKDSATVKVYGLRAYSKVRVVFFKDDQTRGYFIVSAFDNTRENRAMMLSFQDAVRDIRQWRIDNNRIETPKTKVSEKDVVVVARQKTWQNFMRACMGKACDKAFVKQPLDNEYSKDWSNKLRGYMNLATSTAAVWPLVERFFAMFEEGQLPIDDGKIPLDMPGRMPNDIMAPLVLTSAGEFVIQETHIVWVRTKVGRNRIAWRQLRCLIRNINLIVFAVFDRRTVNPVHHRGYIVREWRV</sequence>
<evidence type="ECO:0000313" key="2">
    <source>
        <dbReference type="EMBL" id="GBG67944.1"/>
    </source>
</evidence>
<keyword evidence="3" id="KW-1185">Reference proteome</keyword>
<feature type="compositionally biased region" description="Low complexity" evidence="1">
    <location>
        <begin position="246"/>
        <end position="261"/>
    </location>
</feature>
<proteinExistence type="predicted"/>
<reference evidence="2 3" key="1">
    <citation type="journal article" date="2018" name="Cell">
        <title>The Chara Genome: Secondary Complexity and Implications for Plant Terrestrialization.</title>
        <authorList>
            <person name="Nishiyama T."/>
            <person name="Sakayama H."/>
            <person name="Vries J.D."/>
            <person name="Buschmann H."/>
            <person name="Saint-Marcoux D."/>
            <person name="Ullrich K.K."/>
            <person name="Haas F.B."/>
            <person name="Vanderstraeten L."/>
            <person name="Becker D."/>
            <person name="Lang D."/>
            <person name="Vosolsobe S."/>
            <person name="Rombauts S."/>
            <person name="Wilhelmsson P.K.I."/>
            <person name="Janitza P."/>
            <person name="Kern R."/>
            <person name="Heyl A."/>
            <person name="Rumpler F."/>
            <person name="Villalobos L.I.A.C."/>
            <person name="Clay J.M."/>
            <person name="Skokan R."/>
            <person name="Toyoda A."/>
            <person name="Suzuki Y."/>
            <person name="Kagoshima H."/>
            <person name="Schijlen E."/>
            <person name="Tajeshwar N."/>
            <person name="Catarino B."/>
            <person name="Hetherington A.J."/>
            <person name="Saltykova A."/>
            <person name="Bonnot C."/>
            <person name="Breuninger H."/>
            <person name="Symeonidi A."/>
            <person name="Radhakrishnan G.V."/>
            <person name="Van Nieuwerburgh F."/>
            <person name="Deforce D."/>
            <person name="Chang C."/>
            <person name="Karol K.G."/>
            <person name="Hedrich R."/>
            <person name="Ulvskov P."/>
            <person name="Glockner G."/>
            <person name="Delwiche C.F."/>
            <person name="Petrasek J."/>
            <person name="Van de Peer Y."/>
            <person name="Friml J."/>
            <person name="Beilby M."/>
            <person name="Dolan L."/>
            <person name="Kohara Y."/>
            <person name="Sugano S."/>
            <person name="Fujiyama A."/>
            <person name="Delaux P.-M."/>
            <person name="Quint M."/>
            <person name="TheiBen G."/>
            <person name="Hagemann M."/>
            <person name="Harholt J."/>
            <person name="Dunand C."/>
            <person name="Zachgo S."/>
            <person name="Langdale J."/>
            <person name="Maumus F."/>
            <person name="Straeten D.V.D."/>
            <person name="Gould S.B."/>
            <person name="Rensing S.A."/>
        </authorList>
    </citation>
    <scope>NUCLEOTIDE SEQUENCE [LARGE SCALE GENOMIC DNA]</scope>
    <source>
        <strain evidence="2 3">S276</strain>
    </source>
</reference>
<name>A0A388KD01_CHABU</name>
<feature type="compositionally biased region" description="Gly residues" evidence="1">
    <location>
        <begin position="283"/>
        <end position="295"/>
    </location>
</feature>
<feature type="compositionally biased region" description="Basic residues" evidence="1">
    <location>
        <begin position="208"/>
        <end position="217"/>
    </location>
</feature>